<protein>
    <submittedName>
        <fullName evidence="2">VTC domain-containing protein</fullName>
    </submittedName>
</protein>
<dbReference type="Pfam" id="PF09359">
    <property type="entry name" value="VTC"/>
    <property type="match status" value="1"/>
</dbReference>
<name>A0A412IIA1_9BACE</name>
<feature type="domain" description="VTC" evidence="1">
    <location>
        <begin position="52"/>
        <end position="252"/>
    </location>
</feature>
<dbReference type="Proteomes" id="UP000283341">
    <property type="component" value="Unassembled WGS sequence"/>
</dbReference>
<sequence length="287" mass="33275">MNLFSLFHSCSYICRRNEAGMITEEILKDIVEMLDIFGPVTLEEMSGIRLMNRTDTKYLLPLETLAVLLHYAAADYRVQEVAGERNIVYHTVYLDTVDKAMYRAHQNGRAVREKIRVRTYVASQLTFLEVKNKNNKGRTDKRRIRITALDELSAEGVDDFLSLYAWYKLPQLSPQLENRFQRITLVNRAMTERLTIDTDICFRNLVNGNYAALPRLAVVELKRDGRTSSPIRDILSRLHVHPAGFSKYCMGCVLTDESLKQNRFKPKVRKMRRAEIPRNIETLINSI</sequence>
<accession>A0A412IIA1</accession>
<dbReference type="AlphaFoldDB" id="A0A412IIA1"/>
<gene>
    <name evidence="2" type="ORF">DWX97_10515</name>
</gene>
<dbReference type="Gene3D" id="3.20.100.30">
    <property type="entry name" value="VTC, catalytic tunnel domain"/>
    <property type="match status" value="1"/>
</dbReference>
<dbReference type="InterPro" id="IPR018966">
    <property type="entry name" value="VTC_domain"/>
</dbReference>
<proteinExistence type="predicted"/>
<dbReference type="InterPro" id="IPR042267">
    <property type="entry name" value="VTC_sf"/>
</dbReference>
<evidence type="ECO:0000259" key="1">
    <source>
        <dbReference type="Pfam" id="PF09359"/>
    </source>
</evidence>
<reference evidence="2 3" key="1">
    <citation type="submission" date="2018-08" db="EMBL/GenBank/DDBJ databases">
        <title>A genome reference for cultivated species of the human gut microbiota.</title>
        <authorList>
            <person name="Zou Y."/>
            <person name="Xue W."/>
            <person name="Luo G."/>
        </authorList>
    </citation>
    <scope>NUCLEOTIDE SEQUENCE [LARGE SCALE GENOMIC DNA]</scope>
    <source>
        <strain evidence="2 3">AF22-3AC</strain>
    </source>
</reference>
<evidence type="ECO:0000313" key="2">
    <source>
        <dbReference type="EMBL" id="RGS37008.1"/>
    </source>
</evidence>
<dbReference type="EMBL" id="QRVJ01000007">
    <property type="protein sequence ID" value="RGS37008.1"/>
    <property type="molecule type" value="Genomic_DNA"/>
</dbReference>
<dbReference type="GO" id="GO:0006799">
    <property type="term" value="P:polyphosphate biosynthetic process"/>
    <property type="evidence" value="ECO:0007669"/>
    <property type="project" value="UniProtKB-ARBA"/>
</dbReference>
<evidence type="ECO:0000313" key="3">
    <source>
        <dbReference type="Proteomes" id="UP000283341"/>
    </source>
</evidence>
<organism evidence="2 3">
    <name type="scientific">Bacteroides cellulosilyticus</name>
    <dbReference type="NCBI Taxonomy" id="246787"/>
    <lineage>
        <taxon>Bacteria</taxon>
        <taxon>Pseudomonadati</taxon>
        <taxon>Bacteroidota</taxon>
        <taxon>Bacteroidia</taxon>
        <taxon>Bacteroidales</taxon>
        <taxon>Bacteroidaceae</taxon>
        <taxon>Bacteroides</taxon>
    </lineage>
</organism>
<dbReference type="CDD" id="cd07750">
    <property type="entry name" value="PolyPPase_VTC_like"/>
    <property type="match status" value="1"/>
</dbReference>
<comment type="caution">
    <text evidence="2">The sequence shown here is derived from an EMBL/GenBank/DDBJ whole genome shotgun (WGS) entry which is preliminary data.</text>
</comment>